<dbReference type="Proteomes" id="UP000045840">
    <property type="component" value="Unassembled WGS sequence"/>
</dbReference>
<dbReference type="PANTHER" id="PTHR43776:SF5">
    <property type="entry name" value="ATPASE COMPONENT OF ABC-TYPE TRANSPORT SYSTEM"/>
    <property type="match status" value="1"/>
</dbReference>
<sequence length="221" mass="24522">MFSVDNLTIDQGGKRLWDSISFSLAAGERLGISAPSGFGKTTLGRVLAQWQSATTGQILLGGAPLVKKGYCPVQLVPQHPEQSFNPYRTTGDSLHDAWWPDAHWLERMVINPTWLKRRPDELSGGELARIALLRALDPRTRYLIADEVTAQLDAHVQAQIWQVLLAEAAQRPLGIIVFSHNKSLLAKVCSRIWIPERENKNCLYPIPGVKPNLSLAMVKIG</sequence>
<keyword evidence="2" id="KW-0547">Nucleotide-binding</keyword>
<evidence type="ECO:0000256" key="1">
    <source>
        <dbReference type="ARBA" id="ARBA00022448"/>
    </source>
</evidence>
<dbReference type="EMBL" id="CQAZ01000033">
    <property type="protein sequence ID" value="CNI20171.1"/>
    <property type="molecule type" value="Genomic_DNA"/>
</dbReference>
<evidence type="ECO:0000313" key="5">
    <source>
        <dbReference type="EMBL" id="CNI20171.1"/>
    </source>
</evidence>
<reference evidence="5" key="1">
    <citation type="submission" date="2015-03" db="EMBL/GenBank/DDBJ databases">
        <authorList>
            <person name="Murphy D."/>
        </authorList>
    </citation>
    <scope>NUCLEOTIDE SEQUENCE [LARGE SCALE GENOMIC DNA]</scope>
    <source>
        <strain evidence="5">A125KOH2</strain>
    </source>
</reference>
<feature type="domain" description="ABC transporter" evidence="4">
    <location>
        <begin position="2"/>
        <end position="216"/>
    </location>
</feature>
<dbReference type="InterPro" id="IPR027417">
    <property type="entry name" value="P-loop_NTPase"/>
</dbReference>
<dbReference type="Pfam" id="PF00005">
    <property type="entry name" value="ABC_tran"/>
    <property type="match status" value="1"/>
</dbReference>
<dbReference type="PROSITE" id="PS00211">
    <property type="entry name" value="ABC_TRANSPORTER_1"/>
    <property type="match status" value="1"/>
</dbReference>
<reference evidence="6 7" key="3">
    <citation type="submission" date="2015-03" db="EMBL/GenBank/DDBJ databases">
        <authorList>
            <consortium name="Pathogen Informatics"/>
            <person name="Murphy D."/>
        </authorList>
    </citation>
    <scope>NUCLEOTIDE SEQUENCE [LARGE SCALE GENOMIC DNA]</scope>
    <source>
        <strain evidence="6">Type strain: CIP110230</strain>
        <strain evidence="7">type strain: CIP110230</strain>
    </source>
</reference>
<evidence type="ECO:0000256" key="3">
    <source>
        <dbReference type="ARBA" id="ARBA00022840"/>
    </source>
</evidence>
<keyword evidence="7" id="KW-1185">Reference proteome</keyword>
<evidence type="ECO:0000313" key="6">
    <source>
        <dbReference type="EMBL" id="CRY64219.1"/>
    </source>
</evidence>
<accession>A0A0T9QNF3</accession>
<dbReference type="InterPro" id="IPR003439">
    <property type="entry name" value="ABC_transporter-like_ATP-bd"/>
</dbReference>
<gene>
    <name evidence="5" type="primary">gsiA_5</name>
    <name evidence="6" type="synonym">gsiA_1</name>
    <name evidence="5" type="ORF">ERS008529_03367</name>
    <name evidence="6" type="ORF">ERS137968_00645</name>
</gene>
<dbReference type="GO" id="GO:0055085">
    <property type="term" value="P:transmembrane transport"/>
    <property type="evidence" value="ECO:0007669"/>
    <property type="project" value="UniProtKB-ARBA"/>
</dbReference>
<dbReference type="EC" id="3.6.3.-" evidence="5 6"/>
<dbReference type="GO" id="GO:0016887">
    <property type="term" value="F:ATP hydrolysis activity"/>
    <property type="evidence" value="ECO:0007669"/>
    <property type="project" value="InterPro"/>
</dbReference>
<dbReference type="SUPFAM" id="SSF52540">
    <property type="entry name" value="P-loop containing nucleoside triphosphate hydrolases"/>
    <property type="match status" value="1"/>
</dbReference>
<reference evidence="8" key="2">
    <citation type="submission" date="2015-03" db="EMBL/GenBank/DDBJ databases">
        <authorList>
            <consortium name="Pathogen Informatics"/>
        </authorList>
    </citation>
    <scope>NUCLEOTIDE SEQUENCE [LARGE SCALE GENOMIC DNA]</scope>
    <source>
        <strain evidence="8">A125KOH2</strain>
    </source>
</reference>
<keyword evidence="5" id="KW-0378">Hydrolase</keyword>
<dbReference type="InterPro" id="IPR050319">
    <property type="entry name" value="ABC_transp_ATP-bind"/>
</dbReference>
<dbReference type="PANTHER" id="PTHR43776">
    <property type="entry name" value="TRANSPORT ATP-BINDING PROTEIN"/>
    <property type="match status" value="1"/>
</dbReference>
<dbReference type="Gene3D" id="3.40.50.300">
    <property type="entry name" value="P-loop containing nucleotide triphosphate hydrolases"/>
    <property type="match status" value="1"/>
</dbReference>
<dbReference type="GO" id="GO:0005524">
    <property type="term" value="F:ATP binding"/>
    <property type="evidence" value="ECO:0007669"/>
    <property type="project" value="UniProtKB-KW"/>
</dbReference>
<evidence type="ECO:0000313" key="8">
    <source>
        <dbReference type="Proteomes" id="UP000045840"/>
    </source>
</evidence>
<evidence type="ECO:0000313" key="7">
    <source>
        <dbReference type="Proteomes" id="UP000044625"/>
    </source>
</evidence>
<dbReference type="PROSITE" id="PS50893">
    <property type="entry name" value="ABC_TRANSPORTER_2"/>
    <property type="match status" value="1"/>
</dbReference>
<proteinExistence type="predicted"/>
<protein>
    <submittedName>
        <fullName evidence="5 6">Transport ATPase</fullName>
        <ecNumber evidence="5 6">3.6.3.-</ecNumber>
    </submittedName>
</protein>
<keyword evidence="3" id="KW-0067">ATP-binding</keyword>
<organism evidence="5 8">
    <name type="scientific">Yersinia pekkanenii</name>
    <dbReference type="NCBI Taxonomy" id="1288385"/>
    <lineage>
        <taxon>Bacteria</taxon>
        <taxon>Pseudomonadati</taxon>
        <taxon>Pseudomonadota</taxon>
        <taxon>Gammaproteobacteria</taxon>
        <taxon>Enterobacterales</taxon>
        <taxon>Yersiniaceae</taxon>
        <taxon>Yersinia</taxon>
    </lineage>
</organism>
<dbReference type="AlphaFoldDB" id="A0A0T9QNF3"/>
<dbReference type="STRING" id="1288385.ERS137968_00645"/>
<dbReference type="Proteomes" id="UP000044625">
    <property type="component" value="Unassembled WGS sequence"/>
</dbReference>
<dbReference type="InterPro" id="IPR003593">
    <property type="entry name" value="AAA+_ATPase"/>
</dbReference>
<keyword evidence="1" id="KW-0813">Transport</keyword>
<dbReference type="SMART" id="SM00382">
    <property type="entry name" value="AAA"/>
    <property type="match status" value="1"/>
</dbReference>
<name>A0A0T9QNF3_9GAMM</name>
<evidence type="ECO:0000256" key="2">
    <source>
        <dbReference type="ARBA" id="ARBA00022741"/>
    </source>
</evidence>
<evidence type="ECO:0000259" key="4">
    <source>
        <dbReference type="PROSITE" id="PS50893"/>
    </source>
</evidence>
<dbReference type="RefSeq" id="WP_049614288.1">
    <property type="nucleotide sequence ID" value="NZ_CAWMMU010000002.1"/>
</dbReference>
<dbReference type="InterPro" id="IPR017871">
    <property type="entry name" value="ABC_transporter-like_CS"/>
</dbReference>
<dbReference type="OrthoDB" id="9784450at2"/>
<dbReference type="EMBL" id="CWJL01000002">
    <property type="protein sequence ID" value="CRY64219.1"/>
    <property type="molecule type" value="Genomic_DNA"/>
</dbReference>